<keyword evidence="4" id="KW-0456">Lyase</keyword>
<proteinExistence type="predicted"/>
<name>A0ABY3XC39_9GAMM</name>
<dbReference type="Pfam" id="PF14099">
    <property type="entry name" value="Polysacc_lyase"/>
    <property type="match status" value="1"/>
</dbReference>
<evidence type="ECO:0000313" key="4">
    <source>
        <dbReference type="EMBL" id="UNP28702.1"/>
    </source>
</evidence>
<keyword evidence="5" id="KW-1185">Reference proteome</keyword>
<feature type="domain" description="DUF11" evidence="2">
    <location>
        <begin position="407"/>
        <end position="489"/>
    </location>
</feature>
<dbReference type="Gene3D" id="2.60.120.200">
    <property type="match status" value="1"/>
</dbReference>
<dbReference type="Proteomes" id="UP000829194">
    <property type="component" value="Chromosome"/>
</dbReference>
<evidence type="ECO:0000256" key="1">
    <source>
        <dbReference type="SAM" id="SignalP"/>
    </source>
</evidence>
<feature type="domain" description="SpaA-like prealbumin fold" evidence="3">
    <location>
        <begin position="267"/>
        <end position="384"/>
    </location>
</feature>
<evidence type="ECO:0000259" key="2">
    <source>
        <dbReference type="Pfam" id="PF01345"/>
    </source>
</evidence>
<evidence type="ECO:0000259" key="3">
    <source>
        <dbReference type="Pfam" id="PF20674"/>
    </source>
</evidence>
<organism evidence="4 5">
    <name type="scientific">Lysobacter gummosus</name>
    <dbReference type="NCBI Taxonomy" id="262324"/>
    <lineage>
        <taxon>Bacteria</taxon>
        <taxon>Pseudomonadati</taxon>
        <taxon>Pseudomonadota</taxon>
        <taxon>Gammaproteobacteria</taxon>
        <taxon>Lysobacterales</taxon>
        <taxon>Lysobacteraceae</taxon>
        <taxon>Lysobacter</taxon>
    </lineage>
</organism>
<feature type="chain" id="PRO_5047272223" evidence="1">
    <location>
        <begin position="31"/>
        <end position="492"/>
    </location>
</feature>
<feature type="signal peptide" evidence="1">
    <location>
        <begin position="1"/>
        <end position="30"/>
    </location>
</feature>
<gene>
    <name evidence="4" type="ORF">MOV92_19795</name>
</gene>
<reference evidence="4 5" key="1">
    <citation type="submission" date="2022-03" db="EMBL/GenBank/DDBJ databases">
        <title>Complete genome sequence of Lysobacter capsici VKM B-2533 and Lysobacter gummosus 10.1.1, promising sources of lytic agents.</title>
        <authorList>
            <person name="Tarlachkov S.V."/>
            <person name="Kudryakova I.V."/>
            <person name="Afoshin A.S."/>
            <person name="Leontyevskaya E.A."/>
            <person name="Leontyevskaya N.V."/>
        </authorList>
    </citation>
    <scope>NUCLEOTIDE SEQUENCE [LARGE SCALE GENOMIC DNA]</scope>
    <source>
        <strain evidence="4 5">10.1.1</strain>
    </source>
</reference>
<dbReference type="InterPro" id="IPR025975">
    <property type="entry name" value="Polysacc_lyase"/>
</dbReference>
<keyword evidence="1" id="KW-0732">Signal</keyword>
<accession>A0ABY3XC39</accession>
<protein>
    <submittedName>
        <fullName evidence="4">Heparin lyase I family protein</fullName>
    </submittedName>
</protein>
<dbReference type="Pfam" id="PF01345">
    <property type="entry name" value="DUF11"/>
    <property type="match status" value="1"/>
</dbReference>
<dbReference type="RefSeq" id="WP_057944266.1">
    <property type="nucleotide sequence ID" value="NZ_CP093547.1"/>
</dbReference>
<dbReference type="GO" id="GO:0016829">
    <property type="term" value="F:lyase activity"/>
    <property type="evidence" value="ECO:0007669"/>
    <property type="project" value="UniProtKB-KW"/>
</dbReference>
<sequence length="492" mass="51931">MIRLKQMRSLCAIATMAMILALLSAPLAHAQQPLVVVDYETGTADSGYTGVETTGATAPDAVFVSTQYARSGLYSVGHKVTLGDPAYVSYGAPRSEMTLGALPIARYTNGDHRAYAFSVLLNDWQDWTGGTATIDIIWQFKHVNGGPDMFVGIRRNQMLLRYGNDQIVLIDDIRPYDNQWIDLRFEVLWSSNPDGYFTADVRLPGAADFVRKANVSNHATFDPASAGAHGVVQWGLYRPDSTIANGAALTRIIYHDDITVTALPSPSIRLQKAFGRGGRFGAGDQFGLVIESVAIGRRISGDTTGTVARVNSAPVAMVTPTPGTYVLSEVPALSAPTTNLANYQTRYACTNNNPGGPAPQGTGTTFSVTVSAQDELECVFTNTRNTATDLTVFMTNTPAAGNSDQADDTVTRGATSTYRIVVANNGPDTSTGAILRSSALAGLNCTSPASCVGTACPNASVPIEALNSSAGVALGTMAMGESISLSLDCMVQ</sequence>
<evidence type="ECO:0000313" key="5">
    <source>
        <dbReference type="Proteomes" id="UP000829194"/>
    </source>
</evidence>
<dbReference type="InterPro" id="IPR048834">
    <property type="entry name" value="SpaA_pre-album"/>
</dbReference>
<dbReference type="Pfam" id="PF20674">
    <property type="entry name" value="SpaA_3"/>
    <property type="match status" value="1"/>
</dbReference>
<dbReference type="EMBL" id="CP093547">
    <property type="protein sequence ID" value="UNP28702.1"/>
    <property type="molecule type" value="Genomic_DNA"/>
</dbReference>
<dbReference type="InterPro" id="IPR001434">
    <property type="entry name" value="OmcB-like_DUF11"/>
</dbReference>